<feature type="region of interest" description="Disordered" evidence="1">
    <location>
        <begin position="56"/>
        <end position="107"/>
    </location>
</feature>
<organism evidence="2 3">
    <name type="scientific">Streptomyces cinereoruber</name>
    <dbReference type="NCBI Taxonomy" id="67260"/>
    <lineage>
        <taxon>Bacteria</taxon>
        <taxon>Bacillati</taxon>
        <taxon>Actinomycetota</taxon>
        <taxon>Actinomycetes</taxon>
        <taxon>Kitasatosporales</taxon>
        <taxon>Streptomycetaceae</taxon>
        <taxon>Streptomyces</taxon>
    </lineage>
</organism>
<proteinExistence type="predicted"/>
<comment type="caution">
    <text evidence="2">The sequence shown here is derived from an EMBL/GenBank/DDBJ whole genome shotgun (WGS) entry which is preliminary data.</text>
</comment>
<accession>A0AAV4KCA4</accession>
<name>A0AAV4KCA4_9ACTN</name>
<evidence type="ECO:0000313" key="3">
    <source>
        <dbReference type="Proteomes" id="UP000642014"/>
    </source>
</evidence>
<reference evidence="2 3" key="1">
    <citation type="journal article" date="2014" name="Int. J. Syst. Evol. Microbiol.">
        <title>Complete genome sequence of Corynebacterium casei LMG S-19264T (=DSM 44701T), isolated from a smear-ripened cheese.</title>
        <authorList>
            <consortium name="US DOE Joint Genome Institute (JGI-PGF)"/>
            <person name="Walter F."/>
            <person name="Albersmeier A."/>
            <person name="Kalinowski J."/>
            <person name="Ruckert C."/>
        </authorList>
    </citation>
    <scope>NUCLEOTIDE SEQUENCE [LARGE SCALE GENOMIC DNA]</scope>
    <source>
        <strain evidence="2 3">JCM 4205</strain>
    </source>
</reference>
<evidence type="ECO:0000313" key="2">
    <source>
        <dbReference type="EMBL" id="GGR12566.1"/>
    </source>
</evidence>
<protein>
    <submittedName>
        <fullName evidence="2">Uncharacterized protein</fullName>
    </submittedName>
</protein>
<feature type="compositionally biased region" description="Low complexity" evidence="1">
    <location>
        <begin position="60"/>
        <end position="73"/>
    </location>
</feature>
<evidence type="ECO:0000256" key="1">
    <source>
        <dbReference type="SAM" id="MobiDB-lite"/>
    </source>
</evidence>
<dbReference type="AlphaFoldDB" id="A0AAV4KCA4"/>
<dbReference type="EMBL" id="BMSJ01000002">
    <property type="protein sequence ID" value="GGR12566.1"/>
    <property type="molecule type" value="Genomic_DNA"/>
</dbReference>
<gene>
    <name evidence="2" type="ORF">GCM10010497_13280</name>
</gene>
<sequence>MRPSSGKSTFSGRLTVTARLPARTFRVSVIASSLSVLAVRLRGPSWSFAHAVRTCRPRARPGSGSGPVPGASPTEPLPAKARGYRASPPGGGPPGGAYDRPSGALAP</sequence>
<dbReference type="Proteomes" id="UP000642014">
    <property type="component" value="Unassembled WGS sequence"/>
</dbReference>